<dbReference type="Proteomes" id="UP001162131">
    <property type="component" value="Unassembled WGS sequence"/>
</dbReference>
<comment type="caution">
    <text evidence="2">The sequence shown here is derived from an EMBL/GenBank/DDBJ whole genome shotgun (WGS) entry which is preliminary data.</text>
</comment>
<feature type="transmembrane region" description="Helical" evidence="1">
    <location>
        <begin position="38"/>
        <end position="58"/>
    </location>
</feature>
<evidence type="ECO:0000313" key="2">
    <source>
        <dbReference type="EMBL" id="CAG9330986.1"/>
    </source>
</evidence>
<keyword evidence="3" id="KW-1185">Reference proteome</keyword>
<organism evidence="2 3">
    <name type="scientific">Blepharisma stoltei</name>
    <dbReference type="NCBI Taxonomy" id="1481888"/>
    <lineage>
        <taxon>Eukaryota</taxon>
        <taxon>Sar</taxon>
        <taxon>Alveolata</taxon>
        <taxon>Ciliophora</taxon>
        <taxon>Postciliodesmatophora</taxon>
        <taxon>Heterotrichea</taxon>
        <taxon>Heterotrichida</taxon>
        <taxon>Blepharismidae</taxon>
        <taxon>Blepharisma</taxon>
    </lineage>
</organism>
<dbReference type="Pfam" id="PF03134">
    <property type="entry name" value="TB2_DP1_HVA22"/>
    <property type="match status" value="1"/>
</dbReference>
<evidence type="ECO:0000313" key="3">
    <source>
        <dbReference type="Proteomes" id="UP001162131"/>
    </source>
</evidence>
<protein>
    <submittedName>
        <fullName evidence="2">Uncharacterized protein</fullName>
    </submittedName>
</protein>
<dbReference type="AlphaFoldDB" id="A0AAU9JZU2"/>
<feature type="transmembrane region" description="Helical" evidence="1">
    <location>
        <begin position="65"/>
        <end position="86"/>
    </location>
</feature>
<reference evidence="2" key="1">
    <citation type="submission" date="2021-09" db="EMBL/GenBank/DDBJ databases">
        <authorList>
            <consortium name="AG Swart"/>
            <person name="Singh M."/>
            <person name="Singh A."/>
            <person name="Seah K."/>
            <person name="Emmerich C."/>
        </authorList>
    </citation>
    <scope>NUCLEOTIDE SEQUENCE</scope>
    <source>
        <strain evidence="2">ATCC30299</strain>
    </source>
</reference>
<dbReference type="EMBL" id="CAJZBQ010000052">
    <property type="protein sequence ID" value="CAG9330986.1"/>
    <property type="molecule type" value="Genomic_DNA"/>
</dbReference>
<keyword evidence="1" id="KW-0472">Membrane</keyword>
<keyword evidence="1" id="KW-0812">Transmembrane</keyword>
<evidence type="ECO:0000256" key="1">
    <source>
        <dbReference type="SAM" id="Phobius"/>
    </source>
</evidence>
<proteinExistence type="predicted"/>
<accession>A0AAU9JZU2</accession>
<gene>
    <name evidence="2" type="ORF">BSTOLATCC_MIC52392</name>
</gene>
<name>A0AAU9JZU2_9CILI</name>
<keyword evidence="1" id="KW-1133">Transmembrane helix</keyword>
<dbReference type="InterPro" id="IPR004345">
    <property type="entry name" value="TB2_DP1_HVA22"/>
</dbReference>
<sequence>MIWCILGFLIEILGGVVYPAFKTLSFVNETKQDYDKDFMTWTFYWFAFAVLQTLGWYLDSTLYAIFKILVIILLVAPKVGGSILVYNTLKQFGGSYVEVVSAKIREFTQKKQD</sequence>